<gene>
    <name evidence="1" type="ORF">BINO364_LOCUS2469</name>
</gene>
<keyword evidence="2" id="KW-1185">Reference proteome</keyword>
<dbReference type="Proteomes" id="UP000838878">
    <property type="component" value="Chromosome 10"/>
</dbReference>
<evidence type="ECO:0000313" key="1">
    <source>
        <dbReference type="EMBL" id="CAH0715558.1"/>
    </source>
</evidence>
<name>A0A8J9V428_9NEOP</name>
<dbReference type="EMBL" id="OV170230">
    <property type="protein sequence ID" value="CAH0715558.1"/>
    <property type="molecule type" value="Genomic_DNA"/>
</dbReference>
<reference evidence="1" key="1">
    <citation type="submission" date="2021-12" db="EMBL/GenBank/DDBJ databases">
        <authorList>
            <person name="Martin H S."/>
        </authorList>
    </citation>
    <scope>NUCLEOTIDE SEQUENCE</scope>
</reference>
<protein>
    <submittedName>
        <fullName evidence="1">Uncharacterized protein</fullName>
    </submittedName>
</protein>
<accession>A0A8J9V428</accession>
<evidence type="ECO:0000313" key="2">
    <source>
        <dbReference type="Proteomes" id="UP000838878"/>
    </source>
</evidence>
<sequence>MNTKTFQNLHFTVKFENETRTTLNTENHVEKYLKVLKKHCTILFIGGTACNHMYREYRFECTRVRDRIDVYPRQSREALCQHWRSRAGEGVPIDENGFTS</sequence>
<dbReference type="AlphaFoldDB" id="A0A8J9V428"/>
<feature type="non-terminal residue" evidence="1">
    <location>
        <position position="100"/>
    </location>
</feature>
<proteinExistence type="predicted"/>
<organism evidence="1 2">
    <name type="scientific">Brenthis ino</name>
    <name type="common">lesser marbled fritillary</name>
    <dbReference type="NCBI Taxonomy" id="405034"/>
    <lineage>
        <taxon>Eukaryota</taxon>
        <taxon>Metazoa</taxon>
        <taxon>Ecdysozoa</taxon>
        <taxon>Arthropoda</taxon>
        <taxon>Hexapoda</taxon>
        <taxon>Insecta</taxon>
        <taxon>Pterygota</taxon>
        <taxon>Neoptera</taxon>
        <taxon>Endopterygota</taxon>
        <taxon>Lepidoptera</taxon>
        <taxon>Glossata</taxon>
        <taxon>Ditrysia</taxon>
        <taxon>Papilionoidea</taxon>
        <taxon>Nymphalidae</taxon>
        <taxon>Heliconiinae</taxon>
        <taxon>Argynnini</taxon>
        <taxon>Brenthis</taxon>
    </lineage>
</organism>